<dbReference type="PANTHER" id="PTHR42709:SF6">
    <property type="entry name" value="UNDECAPRENYL PHOSPHATE TRANSPORTER A"/>
    <property type="match status" value="1"/>
</dbReference>
<comment type="caution">
    <text evidence="9">The sequence shown here is derived from an EMBL/GenBank/DDBJ whole genome shotgun (WGS) entry which is preliminary data.</text>
</comment>
<evidence type="ECO:0000256" key="3">
    <source>
        <dbReference type="ARBA" id="ARBA00022475"/>
    </source>
</evidence>
<keyword evidence="10" id="KW-1185">Reference proteome</keyword>
<keyword evidence="4 7" id="KW-0812">Transmembrane</keyword>
<comment type="subcellular location">
    <subcellularLocation>
        <location evidence="1">Cell membrane</location>
        <topology evidence="1">Multi-pass membrane protein</topology>
    </subcellularLocation>
</comment>
<evidence type="ECO:0000256" key="2">
    <source>
        <dbReference type="ARBA" id="ARBA00010792"/>
    </source>
</evidence>
<evidence type="ECO:0000256" key="7">
    <source>
        <dbReference type="SAM" id="Phobius"/>
    </source>
</evidence>
<accession>A0ABT1GYQ7</accession>
<proteinExistence type="inferred from homology"/>
<dbReference type="InterPro" id="IPR051311">
    <property type="entry name" value="DedA_domain"/>
</dbReference>
<dbReference type="Proteomes" id="UP001205740">
    <property type="component" value="Unassembled WGS sequence"/>
</dbReference>
<evidence type="ECO:0000313" key="10">
    <source>
        <dbReference type="Proteomes" id="UP001205740"/>
    </source>
</evidence>
<keyword evidence="6 7" id="KW-0472">Membrane</keyword>
<keyword evidence="3" id="KW-1003">Cell membrane</keyword>
<protein>
    <submittedName>
        <fullName evidence="9">Membrane protein DedA, SNARE-associated domain</fullName>
    </submittedName>
</protein>
<feature type="transmembrane region" description="Helical" evidence="7">
    <location>
        <begin position="185"/>
        <end position="206"/>
    </location>
</feature>
<name>A0ABT1GYQ7_9NOCA</name>
<evidence type="ECO:0000256" key="6">
    <source>
        <dbReference type="ARBA" id="ARBA00023136"/>
    </source>
</evidence>
<organism evidence="9 10">
    <name type="scientific">Williamsia serinedens</name>
    <dbReference type="NCBI Taxonomy" id="391736"/>
    <lineage>
        <taxon>Bacteria</taxon>
        <taxon>Bacillati</taxon>
        <taxon>Actinomycetota</taxon>
        <taxon>Actinomycetes</taxon>
        <taxon>Mycobacteriales</taxon>
        <taxon>Nocardiaceae</taxon>
        <taxon>Williamsia</taxon>
    </lineage>
</organism>
<feature type="domain" description="VTT" evidence="8">
    <location>
        <begin position="46"/>
        <end position="173"/>
    </location>
</feature>
<gene>
    <name evidence="9" type="ORF">LX12_000684</name>
</gene>
<sequence>MTTLTITAAEGHGFTGITGFAADVLERFGSVGIGFLVFLETVFPPIPSEVILPFAGYLSHTGAMSLPALIVWSTVGAWVGALVLYVLGRFVGLDRTVDAAVWTRIVSRRDAERGADWFRRFGTWSVFLGRMIPGVRSIISLPAGAAAMNLVVFSVLTLLGSFLWNALLLGAGAALGTQHERFHDYLGYFDYVVYAIIAAAVVTLVVRRRRHHREDAVSDEDRLRTAG</sequence>
<evidence type="ECO:0000256" key="1">
    <source>
        <dbReference type="ARBA" id="ARBA00004651"/>
    </source>
</evidence>
<dbReference type="EMBL" id="JAMTCG010000001">
    <property type="protein sequence ID" value="MCP2159520.1"/>
    <property type="molecule type" value="Genomic_DNA"/>
</dbReference>
<feature type="transmembrane region" description="Helical" evidence="7">
    <location>
        <begin position="66"/>
        <end position="87"/>
    </location>
</feature>
<feature type="transmembrane region" description="Helical" evidence="7">
    <location>
        <begin position="138"/>
        <end position="165"/>
    </location>
</feature>
<dbReference type="InterPro" id="IPR032816">
    <property type="entry name" value="VTT_dom"/>
</dbReference>
<feature type="transmembrane region" description="Helical" evidence="7">
    <location>
        <begin position="28"/>
        <end position="46"/>
    </location>
</feature>
<reference evidence="9 10" key="1">
    <citation type="submission" date="2022-06" db="EMBL/GenBank/DDBJ databases">
        <title>Genomic Encyclopedia of Archaeal and Bacterial Type Strains, Phase II (KMG-II): from individual species to whole genera.</title>
        <authorList>
            <person name="Goeker M."/>
        </authorList>
    </citation>
    <scope>NUCLEOTIDE SEQUENCE [LARGE SCALE GENOMIC DNA]</scope>
    <source>
        <strain evidence="9 10">DSM 45037</strain>
    </source>
</reference>
<evidence type="ECO:0000259" key="8">
    <source>
        <dbReference type="Pfam" id="PF09335"/>
    </source>
</evidence>
<evidence type="ECO:0000256" key="5">
    <source>
        <dbReference type="ARBA" id="ARBA00022989"/>
    </source>
</evidence>
<evidence type="ECO:0000313" key="9">
    <source>
        <dbReference type="EMBL" id="MCP2159520.1"/>
    </source>
</evidence>
<dbReference type="RefSeq" id="WP_253653081.1">
    <property type="nucleotide sequence ID" value="NZ_BAAAOE010000004.1"/>
</dbReference>
<keyword evidence="5 7" id="KW-1133">Transmembrane helix</keyword>
<dbReference type="PANTHER" id="PTHR42709">
    <property type="entry name" value="ALKALINE PHOSPHATASE LIKE PROTEIN"/>
    <property type="match status" value="1"/>
</dbReference>
<evidence type="ECO:0000256" key="4">
    <source>
        <dbReference type="ARBA" id="ARBA00022692"/>
    </source>
</evidence>
<comment type="similarity">
    <text evidence="2">Belongs to the DedA family.</text>
</comment>
<dbReference type="Pfam" id="PF09335">
    <property type="entry name" value="VTT_dom"/>
    <property type="match status" value="1"/>
</dbReference>